<organism evidence="6 7">
    <name type="scientific">Prosthecomicrobium pneumaticum</name>
    <dbReference type="NCBI Taxonomy" id="81895"/>
    <lineage>
        <taxon>Bacteria</taxon>
        <taxon>Pseudomonadati</taxon>
        <taxon>Pseudomonadota</taxon>
        <taxon>Alphaproteobacteria</taxon>
        <taxon>Hyphomicrobiales</taxon>
        <taxon>Kaistiaceae</taxon>
        <taxon>Prosthecomicrobium</taxon>
    </lineage>
</organism>
<evidence type="ECO:0000256" key="3">
    <source>
        <dbReference type="ARBA" id="ARBA00023274"/>
    </source>
</evidence>
<dbReference type="HAMAP" id="MF_01363">
    <property type="entry name" value="Ribosomal_bL21"/>
    <property type="match status" value="1"/>
</dbReference>
<dbReference type="Proteomes" id="UP000523821">
    <property type="component" value="Unassembled WGS sequence"/>
</dbReference>
<dbReference type="GO" id="GO:0005840">
    <property type="term" value="C:ribosome"/>
    <property type="evidence" value="ECO:0007669"/>
    <property type="project" value="UniProtKB-KW"/>
</dbReference>
<dbReference type="RefSeq" id="WP_183856380.1">
    <property type="nucleotide sequence ID" value="NZ_JACHOO010000005.1"/>
</dbReference>
<dbReference type="SUPFAM" id="SSF141091">
    <property type="entry name" value="L21p-like"/>
    <property type="match status" value="1"/>
</dbReference>
<sequence length="105" mass="11083">MFAVIKSGGKQYRVAQDQVIEVEKLAGEAGDAVTFGEVLLIGGDAGTTFGAPAIAGASVAGTIVEQGRDGKILVFKKRRRQNSKRSRGHRQHYTAVKITEIVAGA</sequence>
<dbReference type="GO" id="GO:0006412">
    <property type="term" value="P:translation"/>
    <property type="evidence" value="ECO:0007669"/>
    <property type="project" value="UniProtKB-UniRule"/>
</dbReference>
<dbReference type="EMBL" id="JACHOO010000005">
    <property type="protein sequence ID" value="MBB5753484.1"/>
    <property type="molecule type" value="Genomic_DNA"/>
</dbReference>
<reference evidence="6 7" key="1">
    <citation type="submission" date="2020-08" db="EMBL/GenBank/DDBJ databases">
        <title>Genomic Encyclopedia of Type Strains, Phase IV (KMG-IV): sequencing the most valuable type-strain genomes for metagenomic binning, comparative biology and taxonomic classification.</title>
        <authorList>
            <person name="Goeker M."/>
        </authorList>
    </citation>
    <scope>NUCLEOTIDE SEQUENCE [LARGE SCALE GENOMIC DNA]</scope>
    <source>
        <strain evidence="6 7">DSM 16268</strain>
    </source>
</reference>
<dbReference type="PANTHER" id="PTHR21349">
    <property type="entry name" value="50S RIBOSOMAL PROTEIN L21"/>
    <property type="match status" value="1"/>
</dbReference>
<proteinExistence type="inferred from homology"/>
<gene>
    <name evidence="4" type="primary">rplU</name>
    <name evidence="6" type="ORF">GGQ63_002554</name>
</gene>
<dbReference type="InterPro" id="IPR001787">
    <property type="entry name" value="Ribosomal_bL21"/>
</dbReference>
<protein>
    <recommendedName>
        <fullName evidence="4">Large ribosomal subunit protein bL21</fullName>
    </recommendedName>
</protein>
<dbReference type="GO" id="GO:0003735">
    <property type="term" value="F:structural constituent of ribosome"/>
    <property type="evidence" value="ECO:0007669"/>
    <property type="project" value="InterPro"/>
</dbReference>
<dbReference type="NCBIfam" id="TIGR00061">
    <property type="entry name" value="L21"/>
    <property type="match status" value="1"/>
</dbReference>
<evidence type="ECO:0000256" key="4">
    <source>
        <dbReference type="HAMAP-Rule" id="MF_01363"/>
    </source>
</evidence>
<evidence type="ECO:0000313" key="7">
    <source>
        <dbReference type="Proteomes" id="UP000523821"/>
    </source>
</evidence>
<keyword evidence="4 5" id="KW-0699">rRNA-binding</keyword>
<comment type="subunit">
    <text evidence="4">Part of the 50S ribosomal subunit. Contacts protein L20.</text>
</comment>
<dbReference type="AlphaFoldDB" id="A0A7W9FMN6"/>
<comment type="function">
    <text evidence="4 5">This protein binds to 23S rRNA in the presence of protein L20.</text>
</comment>
<dbReference type="PANTHER" id="PTHR21349:SF0">
    <property type="entry name" value="LARGE RIBOSOMAL SUBUNIT PROTEIN BL21M"/>
    <property type="match status" value="1"/>
</dbReference>
<dbReference type="Pfam" id="PF00829">
    <property type="entry name" value="Ribosomal_L21p"/>
    <property type="match status" value="1"/>
</dbReference>
<keyword evidence="2 4" id="KW-0689">Ribosomal protein</keyword>
<dbReference type="GO" id="GO:0019843">
    <property type="term" value="F:rRNA binding"/>
    <property type="evidence" value="ECO:0007669"/>
    <property type="project" value="UniProtKB-UniRule"/>
</dbReference>
<name>A0A7W9FMN6_9HYPH</name>
<evidence type="ECO:0000313" key="6">
    <source>
        <dbReference type="EMBL" id="MBB5753484.1"/>
    </source>
</evidence>
<accession>A0A7W9FMN6</accession>
<dbReference type="GO" id="GO:0005737">
    <property type="term" value="C:cytoplasm"/>
    <property type="evidence" value="ECO:0007669"/>
    <property type="project" value="UniProtKB-ARBA"/>
</dbReference>
<evidence type="ECO:0000256" key="1">
    <source>
        <dbReference type="ARBA" id="ARBA00008563"/>
    </source>
</evidence>
<dbReference type="GO" id="GO:1990904">
    <property type="term" value="C:ribonucleoprotein complex"/>
    <property type="evidence" value="ECO:0007669"/>
    <property type="project" value="UniProtKB-KW"/>
</dbReference>
<dbReference type="InterPro" id="IPR036164">
    <property type="entry name" value="bL21-like_sf"/>
</dbReference>
<comment type="similarity">
    <text evidence="1 4 5">Belongs to the bacterial ribosomal protein bL21 family.</text>
</comment>
<keyword evidence="4 5" id="KW-0694">RNA-binding</keyword>
<dbReference type="InterPro" id="IPR028909">
    <property type="entry name" value="bL21-like"/>
</dbReference>
<evidence type="ECO:0000256" key="2">
    <source>
        <dbReference type="ARBA" id="ARBA00022980"/>
    </source>
</evidence>
<comment type="caution">
    <text evidence="6">The sequence shown here is derived from an EMBL/GenBank/DDBJ whole genome shotgun (WGS) entry which is preliminary data.</text>
</comment>
<keyword evidence="3 4" id="KW-0687">Ribonucleoprotein</keyword>
<evidence type="ECO:0000256" key="5">
    <source>
        <dbReference type="RuleBase" id="RU000562"/>
    </source>
</evidence>
<keyword evidence="7" id="KW-1185">Reference proteome</keyword>